<accession>A0A0F9C4A5</accession>
<dbReference type="AlphaFoldDB" id="A0A0F9C4A5"/>
<protein>
    <submittedName>
        <fullName evidence="1">Uncharacterized protein</fullName>
    </submittedName>
</protein>
<organism evidence="1">
    <name type="scientific">marine sediment metagenome</name>
    <dbReference type="NCBI Taxonomy" id="412755"/>
    <lineage>
        <taxon>unclassified sequences</taxon>
        <taxon>metagenomes</taxon>
        <taxon>ecological metagenomes</taxon>
    </lineage>
</organism>
<sequence>MTDAHRKEMINNATRKISSPDAEVVYVRHCNEKVPLDGRPGLCGSICHLIHPDVTLAEFFS</sequence>
<reference evidence="1" key="1">
    <citation type="journal article" date="2015" name="Nature">
        <title>Complex archaea that bridge the gap between prokaryotes and eukaryotes.</title>
        <authorList>
            <person name="Spang A."/>
            <person name="Saw J.H."/>
            <person name="Jorgensen S.L."/>
            <person name="Zaremba-Niedzwiedzka K."/>
            <person name="Martijn J."/>
            <person name="Lind A.E."/>
            <person name="van Eijk R."/>
            <person name="Schleper C."/>
            <person name="Guy L."/>
            <person name="Ettema T.J."/>
        </authorList>
    </citation>
    <scope>NUCLEOTIDE SEQUENCE</scope>
</reference>
<dbReference type="EMBL" id="LAZR01034895">
    <property type="protein sequence ID" value="KKL28995.1"/>
    <property type="molecule type" value="Genomic_DNA"/>
</dbReference>
<evidence type="ECO:0000313" key="1">
    <source>
        <dbReference type="EMBL" id="KKL28995.1"/>
    </source>
</evidence>
<gene>
    <name evidence="1" type="ORF">LCGC14_2369540</name>
</gene>
<name>A0A0F9C4A5_9ZZZZ</name>
<comment type="caution">
    <text evidence="1">The sequence shown here is derived from an EMBL/GenBank/DDBJ whole genome shotgun (WGS) entry which is preliminary data.</text>
</comment>
<proteinExistence type="predicted"/>